<evidence type="ECO:0000256" key="6">
    <source>
        <dbReference type="SAM" id="MobiDB-lite"/>
    </source>
</evidence>
<dbReference type="Pfam" id="PF09420">
    <property type="entry name" value="Nop16"/>
    <property type="match status" value="1"/>
</dbReference>
<comment type="similarity">
    <text evidence="3">Belongs to the NOP16 family.</text>
</comment>
<evidence type="ECO:0000256" key="4">
    <source>
        <dbReference type="ARBA" id="ARBA00015522"/>
    </source>
</evidence>
<organism evidence="7 8">
    <name type="scientific">Synchytrium endobioticum</name>
    <dbReference type="NCBI Taxonomy" id="286115"/>
    <lineage>
        <taxon>Eukaryota</taxon>
        <taxon>Fungi</taxon>
        <taxon>Fungi incertae sedis</taxon>
        <taxon>Chytridiomycota</taxon>
        <taxon>Chytridiomycota incertae sedis</taxon>
        <taxon>Chytridiomycetes</taxon>
        <taxon>Synchytriales</taxon>
        <taxon>Synchytriaceae</taxon>
        <taxon>Synchytrium</taxon>
    </lineage>
</organism>
<evidence type="ECO:0000256" key="1">
    <source>
        <dbReference type="ARBA" id="ARBA00002889"/>
    </source>
</evidence>
<dbReference type="PANTHER" id="PTHR13243:SF1">
    <property type="entry name" value="NUCLEOLAR PROTEIN 16"/>
    <property type="match status" value="1"/>
</dbReference>
<dbReference type="AlphaFoldDB" id="A0A507CXK9"/>
<evidence type="ECO:0000256" key="3">
    <source>
        <dbReference type="ARBA" id="ARBA00008479"/>
    </source>
</evidence>
<evidence type="ECO:0000313" key="8">
    <source>
        <dbReference type="Proteomes" id="UP000317494"/>
    </source>
</evidence>
<dbReference type="EMBL" id="QEAN01000187">
    <property type="protein sequence ID" value="TPX43848.1"/>
    <property type="molecule type" value="Genomic_DNA"/>
</dbReference>
<accession>A0A507CXK9</accession>
<dbReference type="InterPro" id="IPR019002">
    <property type="entry name" value="Ribosome_biogenesis_Nop16"/>
</dbReference>
<name>A0A507CXK9_9FUNG</name>
<dbReference type="GO" id="GO:0042273">
    <property type="term" value="P:ribosomal large subunit biogenesis"/>
    <property type="evidence" value="ECO:0007669"/>
    <property type="project" value="TreeGrafter"/>
</dbReference>
<comment type="function">
    <text evidence="1">Involved in the biogenesis of the 60S ribosomal subunit.</text>
</comment>
<evidence type="ECO:0000313" key="7">
    <source>
        <dbReference type="EMBL" id="TPX43848.1"/>
    </source>
</evidence>
<dbReference type="STRING" id="286115.A0A507CXK9"/>
<evidence type="ECO:0000256" key="5">
    <source>
        <dbReference type="ARBA" id="ARBA00023242"/>
    </source>
</evidence>
<evidence type="ECO:0000256" key="2">
    <source>
        <dbReference type="ARBA" id="ARBA00004604"/>
    </source>
</evidence>
<reference evidence="7 8" key="1">
    <citation type="journal article" date="2019" name="Sci. Rep.">
        <title>Comparative genomics of chytrid fungi reveal insights into the obligate biotrophic and pathogenic lifestyle of Synchytrium endobioticum.</title>
        <authorList>
            <person name="van de Vossenberg B.T.L.H."/>
            <person name="Warris S."/>
            <person name="Nguyen H.D.T."/>
            <person name="van Gent-Pelzer M.P.E."/>
            <person name="Joly D.L."/>
            <person name="van de Geest H.C."/>
            <person name="Bonants P.J.M."/>
            <person name="Smith D.S."/>
            <person name="Levesque C.A."/>
            <person name="van der Lee T.A.J."/>
        </authorList>
    </citation>
    <scope>NUCLEOTIDE SEQUENCE [LARGE SCALE GENOMIC DNA]</scope>
    <source>
        <strain evidence="7 8">MB42</strain>
    </source>
</reference>
<gene>
    <name evidence="7" type="ORF">SeMB42_g04556</name>
</gene>
<dbReference type="VEuPathDB" id="FungiDB:SeMB42_g04556"/>
<sequence>MGKTPRQRRKVTRPAAKTTRKQRHPKKVDFGATPSIIRQHWDTTLTLQQNYANFGLVAALDGRAGGMQTDVAIKHIKPPLHQDGNVPATLVAVEYAYLHPTDAASPTTSNETKEAHASDCRNQPGIDHENFDIDPPITVDPHVRAIGSNISLRQSPPAASTKSKPTPLLEKLLALEPSAKQKRHASEQEYYYLKDLVAKYANDFQAMSRDKKLNPMLMSAGKLKLKLARLLAGYKVIGLD</sequence>
<dbReference type="GO" id="GO:0005730">
    <property type="term" value="C:nucleolus"/>
    <property type="evidence" value="ECO:0007669"/>
    <property type="project" value="UniProtKB-SubCell"/>
</dbReference>
<feature type="compositionally biased region" description="Basic residues" evidence="6">
    <location>
        <begin position="1"/>
        <end position="26"/>
    </location>
</feature>
<keyword evidence="8" id="KW-1185">Reference proteome</keyword>
<dbReference type="Proteomes" id="UP000317494">
    <property type="component" value="Unassembled WGS sequence"/>
</dbReference>
<comment type="caution">
    <text evidence="7">The sequence shown here is derived from an EMBL/GenBank/DDBJ whole genome shotgun (WGS) entry which is preliminary data.</text>
</comment>
<feature type="region of interest" description="Disordered" evidence="6">
    <location>
        <begin position="1"/>
        <end position="27"/>
    </location>
</feature>
<dbReference type="PANTHER" id="PTHR13243">
    <property type="entry name" value="HSPC111 PROTEIN-RELATED"/>
    <property type="match status" value="1"/>
</dbReference>
<comment type="subcellular location">
    <subcellularLocation>
        <location evidence="2">Nucleus</location>
        <location evidence="2">Nucleolus</location>
    </subcellularLocation>
</comment>
<proteinExistence type="inferred from homology"/>
<keyword evidence="5" id="KW-0539">Nucleus</keyword>
<protein>
    <recommendedName>
        <fullName evidence="4">Nucleolar protein 16</fullName>
    </recommendedName>
</protein>